<dbReference type="InterPro" id="IPR000182">
    <property type="entry name" value="GNAT_dom"/>
</dbReference>
<dbReference type="Proteomes" id="UP000316545">
    <property type="component" value="Unassembled WGS sequence"/>
</dbReference>
<evidence type="ECO:0000256" key="1">
    <source>
        <dbReference type="ARBA" id="ARBA00022679"/>
    </source>
</evidence>
<comment type="caution">
    <text evidence="4">The sequence shown here is derived from an EMBL/GenBank/DDBJ whole genome shotgun (WGS) entry which is preliminary data.</text>
</comment>
<evidence type="ECO:0000256" key="2">
    <source>
        <dbReference type="ARBA" id="ARBA00023315"/>
    </source>
</evidence>
<evidence type="ECO:0000259" key="3">
    <source>
        <dbReference type="PROSITE" id="PS51186"/>
    </source>
</evidence>
<proteinExistence type="predicted"/>
<dbReference type="Pfam" id="PF13527">
    <property type="entry name" value="Acetyltransf_9"/>
    <property type="match status" value="1"/>
</dbReference>
<reference evidence="4 5" key="1">
    <citation type="submission" date="2019-06" db="EMBL/GenBank/DDBJ databases">
        <title>Genomic Encyclopedia of Type Strains, Phase IV (KMG-V): Genome sequencing to study the core and pangenomes of soil and plant-associated prokaryotes.</title>
        <authorList>
            <person name="Whitman W."/>
        </authorList>
    </citation>
    <scope>NUCLEOTIDE SEQUENCE [LARGE SCALE GENOMIC DNA]</scope>
    <source>
        <strain evidence="4 5">BR 11865</strain>
    </source>
</reference>
<sequence length="177" mass="19080">MALIVRQEGPDDAAAIAAAVRRAYADVPYSDHREHLMIARLRSSAAWIPALSLLAEEDGRVVGHILLTRAAIRGARGSTPTLALAPLSVVPEWQGRGVGGRLVRAAHQRARDLGYGSVVLVGIPDYYRRFGYRPMADHAIAVPFTVPARNCMVLALTPDGLSGVEGMVQYAPEWMDG</sequence>
<dbReference type="InterPro" id="IPR050832">
    <property type="entry name" value="Bact_Acetyltransf"/>
</dbReference>
<dbReference type="CDD" id="cd04301">
    <property type="entry name" value="NAT_SF"/>
    <property type="match status" value="1"/>
</dbReference>
<dbReference type="InterPro" id="IPR016181">
    <property type="entry name" value="Acyl_CoA_acyltransferase"/>
</dbReference>
<dbReference type="EMBL" id="VITO01000004">
    <property type="protein sequence ID" value="TWB29019.1"/>
    <property type="molecule type" value="Genomic_DNA"/>
</dbReference>
<accession>A0A560G563</accession>
<dbReference type="PANTHER" id="PTHR43877">
    <property type="entry name" value="AMINOALKYLPHOSPHONATE N-ACETYLTRANSFERASE-RELATED-RELATED"/>
    <property type="match status" value="1"/>
</dbReference>
<dbReference type="PROSITE" id="PS51186">
    <property type="entry name" value="GNAT"/>
    <property type="match status" value="1"/>
</dbReference>
<feature type="domain" description="N-acetyltransferase" evidence="3">
    <location>
        <begin position="3"/>
        <end position="149"/>
    </location>
</feature>
<dbReference type="SUPFAM" id="SSF55729">
    <property type="entry name" value="Acyl-CoA N-acyltransferases (Nat)"/>
    <property type="match status" value="1"/>
</dbReference>
<dbReference type="GO" id="GO:0016747">
    <property type="term" value="F:acyltransferase activity, transferring groups other than amino-acyl groups"/>
    <property type="evidence" value="ECO:0007669"/>
    <property type="project" value="InterPro"/>
</dbReference>
<evidence type="ECO:0000313" key="4">
    <source>
        <dbReference type="EMBL" id="TWB29019.1"/>
    </source>
</evidence>
<dbReference type="PANTHER" id="PTHR43877:SF1">
    <property type="entry name" value="ACETYLTRANSFERASE"/>
    <property type="match status" value="1"/>
</dbReference>
<keyword evidence="1 4" id="KW-0808">Transferase</keyword>
<keyword evidence="5" id="KW-1185">Reference proteome</keyword>
<evidence type="ECO:0000313" key="5">
    <source>
        <dbReference type="Proteomes" id="UP000316545"/>
    </source>
</evidence>
<dbReference type="RefSeq" id="WP_145616176.1">
    <property type="nucleotide sequence ID" value="NZ_VITO01000004.1"/>
</dbReference>
<dbReference type="AlphaFoldDB" id="A0A560G563"/>
<keyword evidence="2" id="KW-0012">Acyltransferase</keyword>
<protein>
    <submittedName>
        <fullName evidence="4">Putative N-acetyltransferase YhbS</fullName>
    </submittedName>
</protein>
<name>A0A560G563_9PROT</name>
<dbReference type="Gene3D" id="3.40.630.30">
    <property type="match status" value="1"/>
</dbReference>
<organism evidence="4 5">
    <name type="scientific">Nitrospirillum amazonense</name>
    <dbReference type="NCBI Taxonomy" id="28077"/>
    <lineage>
        <taxon>Bacteria</taxon>
        <taxon>Pseudomonadati</taxon>
        <taxon>Pseudomonadota</taxon>
        <taxon>Alphaproteobacteria</taxon>
        <taxon>Rhodospirillales</taxon>
        <taxon>Azospirillaceae</taxon>
        <taxon>Nitrospirillum</taxon>
    </lineage>
</organism>
<gene>
    <name evidence="4" type="ORF">FBZ88_104184</name>
</gene>